<evidence type="ECO:0000259" key="3">
    <source>
        <dbReference type="Pfam" id="PF11250"/>
    </source>
</evidence>
<accession>A0A6A1WD75</accession>
<evidence type="ECO:0000256" key="1">
    <source>
        <dbReference type="ARBA" id="ARBA00008690"/>
    </source>
</evidence>
<evidence type="ECO:0000256" key="2">
    <source>
        <dbReference type="SAM" id="MobiDB-lite"/>
    </source>
</evidence>
<feature type="compositionally biased region" description="Acidic residues" evidence="2">
    <location>
        <begin position="251"/>
        <end position="263"/>
    </location>
</feature>
<name>A0A6A1WD75_9ROSI</name>
<feature type="compositionally biased region" description="Basic and acidic residues" evidence="2">
    <location>
        <begin position="291"/>
        <end position="300"/>
    </location>
</feature>
<dbReference type="OrthoDB" id="676808at2759"/>
<evidence type="ECO:0000313" key="5">
    <source>
        <dbReference type="Proteomes" id="UP000516437"/>
    </source>
</evidence>
<dbReference type="InterPro" id="IPR021410">
    <property type="entry name" value="FAF"/>
</dbReference>
<keyword evidence="5" id="KW-1185">Reference proteome</keyword>
<feature type="compositionally biased region" description="Basic residues" evidence="2">
    <location>
        <begin position="266"/>
        <end position="283"/>
    </location>
</feature>
<gene>
    <name evidence="4" type="ORF">CJ030_MR2G024855</name>
</gene>
<feature type="domain" description="FAF" evidence="3">
    <location>
        <begin position="191"/>
        <end position="244"/>
    </location>
</feature>
<dbReference type="InterPro" id="IPR046431">
    <property type="entry name" value="FAF_dom"/>
</dbReference>
<sequence length="319" mass="36498">MAACGSLQHIFENPLPENPTLLESLSSWNQIKPVKPIEQSSLTEIFGELHFKENSESSPCLLPNPVSPFSSAFFLDLTQQTVNEKLSTKDGPAEMDENKNLSRDSFSGSSTTKYACHHKSSDSFSSMSSDSLQLCTEGLGFESSDDVEDLRNEINEDWQNQEEKLSITKKHHVASENQGGEFRRSRTSGGAFPPPISCISKSGKPWVCFKSYRQDGRFVLKEIRIPTQEFLHACREDGRLKLHFVQPNDEILEEEEEEEEEEEREKKKRRRMEKKKKKVKKMAWKTMMVKAMEEKKRETRLNSAPGDVRGNFVVDRKVS</sequence>
<dbReference type="Pfam" id="PF11250">
    <property type="entry name" value="FAF"/>
    <property type="match status" value="1"/>
</dbReference>
<evidence type="ECO:0000313" key="4">
    <source>
        <dbReference type="EMBL" id="KAB1223131.1"/>
    </source>
</evidence>
<organism evidence="4 5">
    <name type="scientific">Morella rubra</name>
    <name type="common">Chinese bayberry</name>
    <dbReference type="NCBI Taxonomy" id="262757"/>
    <lineage>
        <taxon>Eukaryota</taxon>
        <taxon>Viridiplantae</taxon>
        <taxon>Streptophyta</taxon>
        <taxon>Embryophyta</taxon>
        <taxon>Tracheophyta</taxon>
        <taxon>Spermatophyta</taxon>
        <taxon>Magnoliopsida</taxon>
        <taxon>eudicotyledons</taxon>
        <taxon>Gunneridae</taxon>
        <taxon>Pentapetalae</taxon>
        <taxon>rosids</taxon>
        <taxon>fabids</taxon>
        <taxon>Fagales</taxon>
        <taxon>Myricaceae</taxon>
        <taxon>Morella</taxon>
    </lineage>
</organism>
<comment type="similarity">
    <text evidence="1">Belongs to the fantastic four family.</text>
</comment>
<dbReference type="Proteomes" id="UP000516437">
    <property type="component" value="Chromosome 2"/>
</dbReference>
<feature type="region of interest" description="Disordered" evidence="2">
    <location>
        <begin position="251"/>
        <end position="319"/>
    </location>
</feature>
<feature type="region of interest" description="Disordered" evidence="2">
    <location>
        <begin position="86"/>
        <end position="111"/>
    </location>
</feature>
<protein>
    <submittedName>
        <fullName evidence="4">Protein FAF-like, chloroplastic</fullName>
    </submittedName>
</protein>
<proteinExistence type="inferred from homology"/>
<comment type="caution">
    <text evidence="4">The sequence shown here is derived from an EMBL/GenBank/DDBJ whole genome shotgun (WGS) entry which is preliminary data.</text>
</comment>
<dbReference type="AlphaFoldDB" id="A0A6A1WD75"/>
<dbReference type="EMBL" id="RXIC02000020">
    <property type="protein sequence ID" value="KAB1223131.1"/>
    <property type="molecule type" value="Genomic_DNA"/>
</dbReference>
<dbReference type="PANTHER" id="PTHR33155:SF9">
    <property type="entry name" value="FANTASTIC FOUR-LIKE PROTEIN (DUF3049)"/>
    <property type="match status" value="1"/>
</dbReference>
<feature type="compositionally biased region" description="Basic and acidic residues" evidence="2">
    <location>
        <begin position="86"/>
        <end position="102"/>
    </location>
</feature>
<reference evidence="4 5" key="1">
    <citation type="journal article" date="2019" name="Plant Biotechnol. J.">
        <title>The red bayberry genome and genetic basis of sex determination.</title>
        <authorList>
            <person name="Jia H.M."/>
            <person name="Jia H.J."/>
            <person name="Cai Q.L."/>
            <person name="Wang Y."/>
            <person name="Zhao H.B."/>
            <person name="Yang W.F."/>
            <person name="Wang G.Y."/>
            <person name="Li Y.H."/>
            <person name="Zhan D.L."/>
            <person name="Shen Y.T."/>
            <person name="Niu Q.F."/>
            <person name="Chang L."/>
            <person name="Qiu J."/>
            <person name="Zhao L."/>
            <person name="Xie H.B."/>
            <person name="Fu W.Y."/>
            <person name="Jin J."/>
            <person name="Li X.W."/>
            <person name="Jiao Y."/>
            <person name="Zhou C.C."/>
            <person name="Tu T."/>
            <person name="Chai C.Y."/>
            <person name="Gao J.L."/>
            <person name="Fan L.J."/>
            <person name="van de Weg E."/>
            <person name="Wang J.Y."/>
            <person name="Gao Z.S."/>
        </authorList>
    </citation>
    <scope>NUCLEOTIDE SEQUENCE [LARGE SCALE GENOMIC DNA]</scope>
    <source>
        <tissue evidence="4">Leaves</tissue>
    </source>
</reference>
<dbReference type="PANTHER" id="PTHR33155">
    <property type="entry name" value="FANTASTIC FOUR-LIKE PROTEIN (DUF3049)"/>
    <property type="match status" value="1"/>
</dbReference>